<feature type="transmembrane region" description="Helical" evidence="1">
    <location>
        <begin position="209"/>
        <end position="227"/>
    </location>
</feature>
<keyword evidence="1" id="KW-0812">Transmembrane</keyword>
<dbReference type="EMBL" id="JACIJM010000017">
    <property type="protein sequence ID" value="MBB5723929.1"/>
    <property type="molecule type" value="Genomic_DNA"/>
</dbReference>
<protein>
    <submittedName>
        <fullName evidence="2">Uncharacterized membrane protein YoaK (UPF0700 family)</fullName>
    </submittedName>
</protein>
<name>A0A7W9BPQ5_9RHOB</name>
<evidence type="ECO:0000313" key="3">
    <source>
        <dbReference type="Proteomes" id="UP000535415"/>
    </source>
</evidence>
<evidence type="ECO:0000256" key="1">
    <source>
        <dbReference type="SAM" id="Phobius"/>
    </source>
</evidence>
<feature type="transmembrane region" description="Helical" evidence="1">
    <location>
        <begin position="62"/>
        <end position="84"/>
    </location>
</feature>
<feature type="transmembrane region" description="Helical" evidence="1">
    <location>
        <begin position="16"/>
        <end position="42"/>
    </location>
</feature>
<dbReference type="InterPro" id="IPR010699">
    <property type="entry name" value="DUF1275"/>
</dbReference>
<dbReference type="Pfam" id="PF06912">
    <property type="entry name" value="DUF1275"/>
    <property type="match status" value="1"/>
</dbReference>
<keyword evidence="1" id="KW-0472">Membrane</keyword>
<comment type="caution">
    <text evidence="2">The sequence shown here is derived from an EMBL/GenBank/DDBJ whole genome shotgun (WGS) entry which is preliminary data.</text>
</comment>
<keyword evidence="3" id="KW-1185">Reference proteome</keyword>
<dbReference type="RefSeq" id="WP_246414863.1">
    <property type="nucleotide sequence ID" value="NZ_JACIJM010000017.1"/>
</dbReference>
<dbReference type="PANTHER" id="PTHR37314:SF4">
    <property type="entry name" value="UPF0700 TRANSMEMBRANE PROTEIN YOAK"/>
    <property type="match status" value="1"/>
</dbReference>
<evidence type="ECO:0000313" key="2">
    <source>
        <dbReference type="EMBL" id="MBB5723929.1"/>
    </source>
</evidence>
<feature type="transmembrane region" description="Helical" evidence="1">
    <location>
        <begin position="182"/>
        <end position="203"/>
    </location>
</feature>
<feature type="transmembrane region" description="Helical" evidence="1">
    <location>
        <begin position="124"/>
        <end position="144"/>
    </location>
</feature>
<dbReference type="PANTHER" id="PTHR37314">
    <property type="entry name" value="SLR0142 PROTEIN"/>
    <property type="match status" value="1"/>
</dbReference>
<feature type="transmembrane region" description="Helical" evidence="1">
    <location>
        <begin position="96"/>
        <end position="118"/>
    </location>
</feature>
<dbReference type="Proteomes" id="UP000535415">
    <property type="component" value="Unassembled WGS sequence"/>
</dbReference>
<reference evidence="2 3" key="1">
    <citation type="submission" date="2020-08" db="EMBL/GenBank/DDBJ databases">
        <title>Genomic Encyclopedia of Type Strains, Phase IV (KMG-IV): sequencing the most valuable type-strain genomes for metagenomic binning, comparative biology and taxonomic classification.</title>
        <authorList>
            <person name="Goeker M."/>
        </authorList>
    </citation>
    <scope>NUCLEOTIDE SEQUENCE [LARGE SCALE GENOMIC DNA]</scope>
    <source>
        <strain evidence="2 3">DSM 101064</strain>
    </source>
</reference>
<sequence length="232" mass="24160">MMLINVGDARTSNIDLVLAALLSSIAGALNAVGFLIAGSFTANMTGNIAAFSDHLANGAVPIAFSFLGLVVAFICGASMAALAIQAGEKMRIRAIYALAITAEAIILLLVGALLVMASPAEHEMFLVIALSFVMGLQNAVTTMISRARVRTTHVSGMATDIGIELAALVGNETSRRAAAPQLWLHSLTLACFTFGGFCGALLFQIVGSWLFILAAALLLLIAVPEAFRAHRS</sequence>
<accession>A0A7W9BPQ5</accession>
<keyword evidence="1" id="KW-1133">Transmembrane helix</keyword>
<dbReference type="AlphaFoldDB" id="A0A7W9BPQ5"/>
<gene>
    <name evidence="2" type="ORF">FHS72_003576</name>
</gene>
<proteinExistence type="predicted"/>
<organism evidence="2 3">
    <name type="scientific">Yoonia ponticola</name>
    <dbReference type="NCBI Taxonomy" id="1524255"/>
    <lineage>
        <taxon>Bacteria</taxon>
        <taxon>Pseudomonadati</taxon>
        <taxon>Pseudomonadota</taxon>
        <taxon>Alphaproteobacteria</taxon>
        <taxon>Rhodobacterales</taxon>
        <taxon>Paracoccaceae</taxon>
        <taxon>Yoonia</taxon>
    </lineage>
</organism>